<dbReference type="RefSeq" id="WP_138661307.1">
    <property type="nucleotide sequence ID" value="NZ_VANS01000001.1"/>
</dbReference>
<comment type="catalytic activity">
    <reaction evidence="2">
        <text>2 GTP = 3',3'-c-di-GMP + 2 diphosphate</text>
        <dbReference type="Rhea" id="RHEA:24898"/>
        <dbReference type="ChEBI" id="CHEBI:33019"/>
        <dbReference type="ChEBI" id="CHEBI:37565"/>
        <dbReference type="ChEBI" id="CHEBI:58805"/>
        <dbReference type="EC" id="2.7.7.65"/>
    </reaction>
</comment>
<dbReference type="SMART" id="SM00267">
    <property type="entry name" value="GGDEF"/>
    <property type="match status" value="1"/>
</dbReference>
<dbReference type="AlphaFoldDB" id="A0A5S3PL98"/>
<comment type="caution">
    <text evidence="3">Lacks conserved residue(s) required for the propagation of feature annotation.</text>
</comment>
<dbReference type="SMART" id="SM00448">
    <property type="entry name" value="REC"/>
    <property type="match status" value="1"/>
</dbReference>
<dbReference type="SUPFAM" id="SSF52172">
    <property type="entry name" value="CheY-like"/>
    <property type="match status" value="2"/>
</dbReference>
<dbReference type="OrthoDB" id="9812260at2"/>
<keyword evidence="7" id="KW-1185">Reference proteome</keyword>
<dbReference type="InterPro" id="IPR000160">
    <property type="entry name" value="GGDEF_dom"/>
</dbReference>
<dbReference type="GO" id="GO:0005886">
    <property type="term" value="C:plasma membrane"/>
    <property type="evidence" value="ECO:0007669"/>
    <property type="project" value="TreeGrafter"/>
</dbReference>
<dbReference type="GO" id="GO:0043709">
    <property type="term" value="P:cell adhesion involved in single-species biofilm formation"/>
    <property type="evidence" value="ECO:0007669"/>
    <property type="project" value="TreeGrafter"/>
</dbReference>
<dbReference type="Gene3D" id="3.40.50.2300">
    <property type="match status" value="1"/>
</dbReference>
<dbReference type="Pfam" id="PF00072">
    <property type="entry name" value="Response_reg"/>
    <property type="match status" value="1"/>
</dbReference>
<organism evidence="6 7">
    <name type="scientific">Sulfitobacter sabulilitoris</name>
    <dbReference type="NCBI Taxonomy" id="2562655"/>
    <lineage>
        <taxon>Bacteria</taxon>
        <taxon>Pseudomonadati</taxon>
        <taxon>Pseudomonadota</taxon>
        <taxon>Alphaproteobacteria</taxon>
        <taxon>Rhodobacterales</taxon>
        <taxon>Roseobacteraceae</taxon>
        <taxon>Sulfitobacter</taxon>
    </lineage>
</organism>
<dbReference type="GO" id="GO:1902201">
    <property type="term" value="P:negative regulation of bacterial-type flagellum-dependent cell motility"/>
    <property type="evidence" value="ECO:0007669"/>
    <property type="project" value="TreeGrafter"/>
</dbReference>
<evidence type="ECO:0000256" key="2">
    <source>
        <dbReference type="ARBA" id="ARBA00034247"/>
    </source>
</evidence>
<dbReference type="InterPro" id="IPR050469">
    <property type="entry name" value="Diguanylate_Cyclase"/>
</dbReference>
<evidence type="ECO:0000256" key="1">
    <source>
        <dbReference type="ARBA" id="ARBA00012528"/>
    </source>
</evidence>
<dbReference type="EMBL" id="VANS01000001">
    <property type="protein sequence ID" value="TMM55137.1"/>
    <property type="molecule type" value="Genomic_DNA"/>
</dbReference>
<protein>
    <recommendedName>
        <fullName evidence="1">diguanylate cyclase</fullName>
        <ecNumber evidence="1">2.7.7.65</ecNumber>
    </recommendedName>
</protein>
<accession>A0A5S3PL98</accession>
<dbReference type="EC" id="2.7.7.65" evidence="1"/>
<evidence type="ECO:0000259" key="4">
    <source>
        <dbReference type="PROSITE" id="PS50110"/>
    </source>
</evidence>
<dbReference type="InterPro" id="IPR011006">
    <property type="entry name" value="CheY-like_superfamily"/>
</dbReference>
<evidence type="ECO:0000313" key="7">
    <source>
        <dbReference type="Proteomes" id="UP000309550"/>
    </source>
</evidence>
<dbReference type="PROSITE" id="PS50887">
    <property type="entry name" value="GGDEF"/>
    <property type="match status" value="1"/>
</dbReference>
<comment type="caution">
    <text evidence="6">The sequence shown here is derived from an EMBL/GenBank/DDBJ whole genome shotgun (WGS) entry which is preliminary data.</text>
</comment>
<feature type="domain" description="Response regulatory" evidence="4">
    <location>
        <begin position="4"/>
        <end position="120"/>
    </location>
</feature>
<reference evidence="6 7" key="1">
    <citation type="submission" date="2019-05" db="EMBL/GenBank/DDBJ databases">
        <title>Sulfitobacter sabulilitoris sp. nov., isolated from a marine sand.</title>
        <authorList>
            <person name="Yoon J.-H."/>
        </authorList>
    </citation>
    <scope>NUCLEOTIDE SEQUENCE [LARGE SCALE GENOMIC DNA]</scope>
    <source>
        <strain evidence="6 7">HSMS-29</strain>
    </source>
</reference>
<dbReference type="InterPro" id="IPR043128">
    <property type="entry name" value="Rev_trsase/Diguanyl_cyclase"/>
</dbReference>
<evidence type="ECO:0000259" key="5">
    <source>
        <dbReference type="PROSITE" id="PS50887"/>
    </source>
</evidence>
<dbReference type="CDD" id="cd01949">
    <property type="entry name" value="GGDEF"/>
    <property type="match status" value="1"/>
</dbReference>
<gene>
    <name evidence="6" type="ORF">FDT80_06100</name>
</gene>
<dbReference type="InterPro" id="IPR001789">
    <property type="entry name" value="Sig_transdc_resp-reg_receiver"/>
</dbReference>
<sequence length="463" mass="48796">MQGKILIVDAISTNRIILKVKLAASYCDILQAASLSDALAAARTHAPDLIICAMTLPDGDAASFCTALRSDAATRAIPVLALGRTSTPKARLALLEAGGQDVMMHPFDDALLLARVRSLIRAFGAVAEWQMRDDTSHALGFADNKTDFVPSGHTALICSDAARAQVWQARLKPLLGSSLRHAPPELALRDLAPAQTPDVFVLCIGTHESDSATVLHLLAAIRANAGTRHAGILVVQSGGNPRLGADALDLGADDLMTTGFNAAELALRVTALMGRKRIADRLRATLRTGLQAAVCDPLTGLHNRRYAMPHLTRMAEHAVGTGRSFAVMLADMDHFKRINDDFGHASGDAVLIEAAHRLRSSLRSVDLLARIGGEEFLIVMPATPLADARRAALRLCQAISDRPFDVPGSATPIPVTISIGLALGGTATSGAANAEALLDAADKALYGAKMQGRNQVTLSRPAA</sequence>
<evidence type="ECO:0000313" key="6">
    <source>
        <dbReference type="EMBL" id="TMM55137.1"/>
    </source>
</evidence>
<name>A0A5S3PL98_9RHOB</name>
<dbReference type="GO" id="GO:0000160">
    <property type="term" value="P:phosphorelay signal transduction system"/>
    <property type="evidence" value="ECO:0007669"/>
    <property type="project" value="InterPro"/>
</dbReference>
<dbReference type="PANTHER" id="PTHR45138">
    <property type="entry name" value="REGULATORY COMPONENTS OF SENSORY TRANSDUCTION SYSTEM"/>
    <property type="match status" value="1"/>
</dbReference>
<dbReference type="InterPro" id="IPR029787">
    <property type="entry name" value="Nucleotide_cyclase"/>
</dbReference>
<proteinExistence type="predicted"/>
<dbReference type="GO" id="GO:0052621">
    <property type="term" value="F:diguanylate cyclase activity"/>
    <property type="evidence" value="ECO:0007669"/>
    <property type="project" value="UniProtKB-EC"/>
</dbReference>
<dbReference type="Gene3D" id="3.30.70.270">
    <property type="match status" value="1"/>
</dbReference>
<evidence type="ECO:0000256" key="3">
    <source>
        <dbReference type="PROSITE-ProRule" id="PRU00169"/>
    </source>
</evidence>
<dbReference type="PANTHER" id="PTHR45138:SF9">
    <property type="entry name" value="DIGUANYLATE CYCLASE DGCM-RELATED"/>
    <property type="match status" value="1"/>
</dbReference>
<dbReference type="Proteomes" id="UP000309550">
    <property type="component" value="Unassembled WGS sequence"/>
</dbReference>
<feature type="domain" description="GGDEF" evidence="5">
    <location>
        <begin position="323"/>
        <end position="461"/>
    </location>
</feature>
<dbReference type="PROSITE" id="PS50110">
    <property type="entry name" value="RESPONSE_REGULATORY"/>
    <property type="match status" value="1"/>
</dbReference>
<dbReference type="Pfam" id="PF00990">
    <property type="entry name" value="GGDEF"/>
    <property type="match status" value="1"/>
</dbReference>
<dbReference type="FunFam" id="3.30.70.270:FF:000001">
    <property type="entry name" value="Diguanylate cyclase domain protein"/>
    <property type="match status" value="1"/>
</dbReference>
<dbReference type="NCBIfam" id="TIGR00254">
    <property type="entry name" value="GGDEF"/>
    <property type="match status" value="1"/>
</dbReference>
<dbReference type="SUPFAM" id="SSF55073">
    <property type="entry name" value="Nucleotide cyclase"/>
    <property type="match status" value="1"/>
</dbReference>